<evidence type="ECO:0000259" key="3">
    <source>
        <dbReference type="Pfam" id="PF17855"/>
    </source>
</evidence>
<dbReference type="Pfam" id="PF17855">
    <property type="entry name" value="MCM_lid"/>
    <property type="match status" value="1"/>
</dbReference>
<feature type="domain" description="MCM AAA-lid" evidence="3">
    <location>
        <begin position="488"/>
        <end position="571"/>
    </location>
</feature>
<dbReference type="GO" id="GO:0046033">
    <property type="term" value="P:AMP metabolic process"/>
    <property type="evidence" value="ECO:0007669"/>
    <property type="project" value="TreeGrafter"/>
</dbReference>
<dbReference type="GO" id="GO:0003677">
    <property type="term" value="F:DNA binding"/>
    <property type="evidence" value="ECO:0007669"/>
    <property type="project" value="InterPro"/>
</dbReference>
<dbReference type="PANTHER" id="PTHR11359">
    <property type="entry name" value="AMP DEAMINASE"/>
    <property type="match status" value="1"/>
</dbReference>
<evidence type="ECO:0000256" key="2">
    <source>
        <dbReference type="SAM" id="MobiDB-lite"/>
    </source>
</evidence>
<dbReference type="GO" id="GO:0003876">
    <property type="term" value="F:AMP deaminase activity"/>
    <property type="evidence" value="ECO:0007669"/>
    <property type="project" value="InterPro"/>
</dbReference>
<dbReference type="GO" id="GO:0005524">
    <property type="term" value="F:ATP binding"/>
    <property type="evidence" value="ECO:0007669"/>
    <property type="project" value="InterPro"/>
</dbReference>
<sequence>MSTDFNDTNAEITAGNRPSSISNAEWNQQTIVDARNVLQTQLSNEPSQQLHEQRSNKINKQPVYPTYVLHPEAIPSFNEVPAELKKRRHIRFSNPLADDTFEIEMPLEMASSIPDELQSAVQNRAAKDEHTDQQYPNLIEGDADDLFQPVIIPERTHLKTDTSDSFSYKSQQSFLSGALGDDRTSLRETFQRIKIAGGVQDMSHIEDLDDSVSPLLRALVIREKYMSFSLQSYPTTVANFLTKTLEHEDQSRRASRSNTRLHNDDFRPFHPPVIKREDAFNIPLLPAIDISVQPENGIYRAYILNEDKEYIPADYPFIDRDQFIDDYTLLSAMITDGPLKSFCYRRLQYLKAKYELHGLLNEVKEWSAIKSTPHRDFYNVRKVDTHIHAASSMNQKHLLRFMKKKMKTSGDMNVYKTKDGRIMTLKEVFDELQITAYELSVDMLSVHADRNTFQRFDRFNAKYNPLGQTSWYQYGKEGENDHEAMDTDLLRDYISYARNFVSPNLTEASGKLLISSYVEMRKVGSGKGQISAYPRQLESLIRLAEAHAKVRLSEIVDELDVEEAKRLYREALKQAAVDPKTGRVDVAILTTGISAGERRLRADLAQTLKRHLKERKSAQSAGAIKKDMLFNEMRERNDERITRDMFDDAIRALEEENFLVATAHTIRIVTLGESNFD</sequence>
<name>A0A814XJV1_9BILA</name>
<dbReference type="Pfam" id="PF19326">
    <property type="entry name" value="AMP_deaminase"/>
    <property type="match status" value="1"/>
</dbReference>
<reference evidence="4" key="1">
    <citation type="submission" date="2021-02" db="EMBL/GenBank/DDBJ databases">
        <authorList>
            <person name="Nowell W R."/>
        </authorList>
    </citation>
    <scope>NUCLEOTIDE SEQUENCE</scope>
</reference>
<dbReference type="Gene3D" id="3.40.50.300">
    <property type="entry name" value="P-loop containing nucleotide triphosphate hydrolases"/>
    <property type="match status" value="1"/>
</dbReference>
<organism evidence="4 5">
    <name type="scientific">Adineta steineri</name>
    <dbReference type="NCBI Taxonomy" id="433720"/>
    <lineage>
        <taxon>Eukaryota</taxon>
        <taxon>Metazoa</taxon>
        <taxon>Spiralia</taxon>
        <taxon>Gnathifera</taxon>
        <taxon>Rotifera</taxon>
        <taxon>Eurotatoria</taxon>
        <taxon>Bdelloidea</taxon>
        <taxon>Adinetida</taxon>
        <taxon>Adinetidae</taxon>
        <taxon>Adineta</taxon>
    </lineage>
</organism>
<feature type="region of interest" description="Disordered" evidence="2">
    <location>
        <begin position="1"/>
        <end position="22"/>
    </location>
</feature>
<dbReference type="InterPro" id="IPR031327">
    <property type="entry name" value="MCM"/>
</dbReference>
<dbReference type="Gene3D" id="3.20.20.140">
    <property type="entry name" value="Metal-dependent hydrolases"/>
    <property type="match status" value="1"/>
</dbReference>
<gene>
    <name evidence="4" type="ORF">QVE165_LOCUS26642</name>
</gene>
<evidence type="ECO:0000313" key="5">
    <source>
        <dbReference type="Proteomes" id="UP000663832"/>
    </source>
</evidence>
<dbReference type="GO" id="GO:0005829">
    <property type="term" value="C:cytosol"/>
    <property type="evidence" value="ECO:0007669"/>
    <property type="project" value="TreeGrafter"/>
</dbReference>
<dbReference type="GO" id="GO:0032264">
    <property type="term" value="P:IMP salvage"/>
    <property type="evidence" value="ECO:0007669"/>
    <property type="project" value="InterPro"/>
</dbReference>
<dbReference type="OrthoDB" id="1723809at2759"/>
<dbReference type="InterPro" id="IPR041562">
    <property type="entry name" value="MCM_lid"/>
</dbReference>
<comment type="similarity">
    <text evidence="1">Belongs to the metallo-dependent hydrolases superfamily. Adenosine and AMP deaminases family.</text>
</comment>
<evidence type="ECO:0000313" key="4">
    <source>
        <dbReference type="EMBL" id="CAF1216244.1"/>
    </source>
</evidence>
<dbReference type="SMART" id="SM00350">
    <property type="entry name" value="MCM"/>
    <property type="match status" value="1"/>
</dbReference>
<accession>A0A814XJV1</accession>
<dbReference type="PANTHER" id="PTHR11359:SF0">
    <property type="entry name" value="AMP DEAMINASE"/>
    <property type="match status" value="1"/>
</dbReference>
<proteinExistence type="inferred from homology"/>
<dbReference type="InterPro" id="IPR032466">
    <property type="entry name" value="Metal_Hydrolase"/>
</dbReference>
<dbReference type="SUPFAM" id="SSF51556">
    <property type="entry name" value="Metallo-dependent hydrolases"/>
    <property type="match status" value="1"/>
</dbReference>
<dbReference type="Pfam" id="PF21128">
    <property type="entry name" value="WHD_MCM4"/>
    <property type="match status" value="1"/>
</dbReference>
<protein>
    <recommendedName>
        <fullName evidence="3">MCM AAA-lid domain-containing protein</fullName>
    </recommendedName>
</protein>
<dbReference type="InterPro" id="IPR006329">
    <property type="entry name" value="AMPD"/>
</dbReference>
<dbReference type="Proteomes" id="UP000663832">
    <property type="component" value="Unassembled WGS sequence"/>
</dbReference>
<comment type="caution">
    <text evidence="4">The sequence shown here is derived from an EMBL/GenBank/DDBJ whole genome shotgun (WGS) entry which is preliminary data.</text>
</comment>
<evidence type="ECO:0000256" key="1">
    <source>
        <dbReference type="ARBA" id="ARBA00006676"/>
    </source>
</evidence>
<keyword evidence="5" id="KW-1185">Reference proteome</keyword>
<dbReference type="AlphaFoldDB" id="A0A814XJV1"/>
<dbReference type="InterPro" id="IPR027417">
    <property type="entry name" value="P-loop_NTPase"/>
</dbReference>
<dbReference type="EMBL" id="CAJNOM010000199">
    <property type="protein sequence ID" value="CAF1216244.1"/>
    <property type="molecule type" value="Genomic_DNA"/>
</dbReference>